<accession>A0ABP9HXS6</accession>
<dbReference type="PANTHER" id="PTHR43272">
    <property type="entry name" value="LONG-CHAIN-FATTY-ACID--COA LIGASE"/>
    <property type="match status" value="1"/>
</dbReference>
<keyword evidence="3" id="KW-0276">Fatty acid metabolism</keyword>
<dbReference type="PANTHER" id="PTHR43272:SF32">
    <property type="entry name" value="AMP-DEPENDENT SYNTHETASE_LIGASE DOMAIN-CONTAINING PROTEIN"/>
    <property type="match status" value="1"/>
</dbReference>
<feature type="compositionally biased region" description="Polar residues" evidence="6">
    <location>
        <begin position="1"/>
        <end position="14"/>
    </location>
</feature>
<dbReference type="CDD" id="cd05907">
    <property type="entry name" value="VL_LC_FACS_like"/>
    <property type="match status" value="1"/>
</dbReference>
<organism evidence="8 9">
    <name type="scientific">Kineococcus glutinatus</name>
    <dbReference type="NCBI Taxonomy" id="1070872"/>
    <lineage>
        <taxon>Bacteria</taxon>
        <taxon>Bacillati</taxon>
        <taxon>Actinomycetota</taxon>
        <taxon>Actinomycetes</taxon>
        <taxon>Kineosporiales</taxon>
        <taxon>Kineosporiaceae</taxon>
        <taxon>Kineococcus</taxon>
    </lineage>
</organism>
<dbReference type="Pfam" id="PF00501">
    <property type="entry name" value="AMP-binding"/>
    <property type="match status" value="1"/>
</dbReference>
<gene>
    <name evidence="8" type="ORF">GCM10023225_21790</name>
</gene>
<evidence type="ECO:0000256" key="5">
    <source>
        <dbReference type="ARBA" id="ARBA00032875"/>
    </source>
</evidence>
<evidence type="ECO:0000256" key="4">
    <source>
        <dbReference type="ARBA" id="ARBA00023098"/>
    </source>
</evidence>
<comment type="similarity">
    <text evidence="1">Belongs to the ATP-dependent AMP-binding enzyme family.</text>
</comment>
<comment type="caution">
    <text evidence="8">The sequence shown here is derived from an EMBL/GenBank/DDBJ whole genome shotgun (WGS) entry which is preliminary data.</text>
</comment>
<evidence type="ECO:0000256" key="1">
    <source>
        <dbReference type="ARBA" id="ARBA00006432"/>
    </source>
</evidence>
<dbReference type="InterPro" id="IPR020845">
    <property type="entry name" value="AMP-binding_CS"/>
</dbReference>
<dbReference type="Proteomes" id="UP001501195">
    <property type="component" value="Unassembled WGS sequence"/>
</dbReference>
<dbReference type="EMBL" id="BAABIL010000321">
    <property type="protein sequence ID" value="GAA4981441.1"/>
    <property type="molecule type" value="Genomic_DNA"/>
</dbReference>
<protein>
    <recommendedName>
        <fullName evidence="5">Acyl-CoA synthetase</fullName>
    </recommendedName>
</protein>
<dbReference type="RefSeq" id="WP_345712567.1">
    <property type="nucleotide sequence ID" value="NZ_BAABIL010000321.1"/>
</dbReference>
<proteinExistence type="inferred from homology"/>
<dbReference type="InterPro" id="IPR042099">
    <property type="entry name" value="ANL_N_sf"/>
</dbReference>
<name>A0ABP9HXS6_9ACTN</name>
<dbReference type="PROSITE" id="PS00455">
    <property type="entry name" value="AMP_BINDING"/>
    <property type="match status" value="1"/>
</dbReference>
<evidence type="ECO:0000259" key="7">
    <source>
        <dbReference type="Pfam" id="PF00501"/>
    </source>
</evidence>
<keyword evidence="2" id="KW-0436">Ligase</keyword>
<evidence type="ECO:0000256" key="6">
    <source>
        <dbReference type="SAM" id="MobiDB-lite"/>
    </source>
</evidence>
<dbReference type="Pfam" id="PF23562">
    <property type="entry name" value="AMP-binding_C_3"/>
    <property type="match status" value="1"/>
</dbReference>
<keyword evidence="9" id="KW-1185">Reference proteome</keyword>
<evidence type="ECO:0000313" key="8">
    <source>
        <dbReference type="EMBL" id="GAA4981441.1"/>
    </source>
</evidence>
<dbReference type="Gene3D" id="3.40.50.12780">
    <property type="entry name" value="N-terminal domain of ligase-like"/>
    <property type="match status" value="1"/>
</dbReference>
<evidence type="ECO:0000256" key="2">
    <source>
        <dbReference type="ARBA" id="ARBA00022598"/>
    </source>
</evidence>
<reference evidence="9" key="1">
    <citation type="journal article" date="2019" name="Int. J. Syst. Evol. Microbiol.">
        <title>The Global Catalogue of Microorganisms (GCM) 10K type strain sequencing project: providing services to taxonomists for standard genome sequencing and annotation.</title>
        <authorList>
            <consortium name="The Broad Institute Genomics Platform"/>
            <consortium name="The Broad Institute Genome Sequencing Center for Infectious Disease"/>
            <person name="Wu L."/>
            <person name="Ma J."/>
        </authorList>
    </citation>
    <scope>NUCLEOTIDE SEQUENCE [LARGE SCALE GENOMIC DNA]</scope>
    <source>
        <strain evidence="9">JCM 18126</strain>
    </source>
</reference>
<evidence type="ECO:0000313" key="9">
    <source>
        <dbReference type="Proteomes" id="UP001501195"/>
    </source>
</evidence>
<dbReference type="SUPFAM" id="SSF56801">
    <property type="entry name" value="Acetyl-CoA synthetase-like"/>
    <property type="match status" value="1"/>
</dbReference>
<sequence length="621" mass="65045">MTPADVSTSPTTDTPGGALRTAGQPALVPPALEGNLSDCVLDWARQDPAATCLSHKTADGRWADVSAEQFCATVRAVAKGLLAAGVRPGDRVGIMSRTRYEWTVVDAACWFAGAVGVPVYETSSAEQITWILSDSGAVGCVVETAAHAATVAAVRAGLPALRRTWTIEDGGLEELAAAGRDVGDDALEAARTSAGPTSTATIVYTSGSTGRPKGCVLTHGNFLDLARNSRAALPEVLGAPGASTLLFIPLAHVLARFVEVLCLSSRIPMGFAPDTRQLAADLQGFRPTFVLAVPRVFHKVHAGAQQKAAAAGRFRAAVFTRAEATAVAYSRALDAGGPGVLLRVRHAVFDRLVYAKLRDAMGGRLAHAVSGGASLGEHLGHFFRGVGVTVLEGWGLTETAAPACVNRPGSQRIGTVGLPMPGTEVAIAEDGEILCRGIGVFREYLGREEETAAVFADGWFRTGDIGELEETGHLRITGRKKEILVTAAGKNVAPAPLEDRLRAHPLVSQCLVVGDARPFVGCLVTLDADALEVWGRNHGAPGLTPAAAVDHPLVRAELQRAVDSANELVSRAESIRAFRVLAEDFTVDNDCLTPSLKMRRAEALRRFAADVEAIYAGGGSA</sequence>
<evidence type="ECO:0000256" key="3">
    <source>
        <dbReference type="ARBA" id="ARBA00022832"/>
    </source>
</evidence>
<feature type="region of interest" description="Disordered" evidence="6">
    <location>
        <begin position="1"/>
        <end position="24"/>
    </location>
</feature>
<feature type="domain" description="AMP-dependent synthetase/ligase" evidence="7">
    <location>
        <begin position="42"/>
        <end position="445"/>
    </location>
</feature>
<dbReference type="InterPro" id="IPR000873">
    <property type="entry name" value="AMP-dep_synth/lig_dom"/>
</dbReference>
<keyword evidence="4" id="KW-0443">Lipid metabolism</keyword>